<name>A0A183T0X7_SCHSO</name>
<evidence type="ECO:0000313" key="1">
    <source>
        <dbReference type="EMBL" id="VDL96510.1"/>
    </source>
</evidence>
<dbReference type="AlphaFoldDB" id="A0A183T0X7"/>
<gene>
    <name evidence="1" type="ORF">SSLN_LOCUS10125</name>
</gene>
<dbReference type="Proteomes" id="UP000275846">
    <property type="component" value="Unassembled WGS sequence"/>
</dbReference>
<accession>A0A183T0X7</accession>
<evidence type="ECO:0000313" key="2">
    <source>
        <dbReference type="Proteomes" id="UP000275846"/>
    </source>
</evidence>
<keyword evidence="2" id="KW-1185">Reference proteome</keyword>
<sequence>MDSPAYDNGILLRTCAEHHMVLTNTFCIRCGRRRPGYTRGQDTGICWIIPSPGVVTNRTNELDNRLANILVASEDASVENRWCQLRNTVQSTTLDVLGRAPHQHQDWFYDNDATINTQTRSMLRFSSMAPPS</sequence>
<dbReference type="EMBL" id="UYSU01035664">
    <property type="protein sequence ID" value="VDL96510.1"/>
    <property type="molecule type" value="Genomic_DNA"/>
</dbReference>
<protein>
    <submittedName>
        <fullName evidence="3">OrfB_Zn_ribbon domain-containing protein</fullName>
    </submittedName>
</protein>
<reference evidence="3" key="1">
    <citation type="submission" date="2016-06" db="UniProtKB">
        <authorList>
            <consortium name="WormBaseParasite"/>
        </authorList>
    </citation>
    <scope>IDENTIFICATION</scope>
</reference>
<evidence type="ECO:0000313" key="3">
    <source>
        <dbReference type="WBParaSite" id="SSLN_0001051201-mRNA-1"/>
    </source>
</evidence>
<reference evidence="1 2" key="2">
    <citation type="submission" date="2018-11" db="EMBL/GenBank/DDBJ databases">
        <authorList>
            <consortium name="Pathogen Informatics"/>
        </authorList>
    </citation>
    <scope>NUCLEOTIDE SEQUENCE [LARGE SCALE GENOMIC DNA]</scope>
    <source>
        <strain evidence="1 2">NST_G2</strain>
    </source>
</reference>
<organism evidence="3">
    <name type="scientific">Schistocephalus solidus</name>
    <name type="common">Tapeworm</name>
    <dbReference type="NCBI Taxonomy" id="70667"/>
    <lineage>
        <taxon>Eukaryota</taxon>
        <taxon>Metazoa</taxon>
        <taxon>Spiralia</taxon>
        <taxon>Lophotrochozoa</taxon>
        <taxon>Platyhelminthes</taxon>
        <taxon>Cestoda</taxon>
        <taxon>Eucestoda</taxon>
        <taxon>Diphyllobothriidea</taxon>
        <taxon>Diphyllobothriidae</taxon>
        <taxon>Schistocephalus</taxon>
    </lineage>
</organism>
<proteinExistence type="predicted"/>
<dbReference type="WBParaSite" id="SSLN_0001051201-mRNA-1">
    <property type="protein sequence ID" value="SSLN_0001051201-mRNA-1"/>
    <property type="gene ID" value="SSLN_0001051201"/>
</dbReference>